<dbReference type="InterPro" id="IPR037523">
    <property type="entry name" value="VOC_core"/>
</dbReference>
<dbReference type="SUPFAM" id="SSF54593">
    <property type="entry name" value="Glyoxalase/Bleomycin resistance protein/Dihydroxybiphenyl dioxygenase"/>
    <property type="match status" value="1"/>
</dbReference>
<dbReference type="Proteomes" id="UP001565471">
    <property type="component" value="Unassembled WGS sequence"/>
</dbReference>
<keyword evidence="2" id="KW-0456">Lyase</keyword>
<name>A0ABV4F904_BRAEL</name>
<dbReference type="InterPro" id="IPR029068">
    <property type="entry name" value="Glyas_Bleomycin-R_OHBP_Dase"/>
</dbReference>
<dbReference type="PANTHER" id="PTHR33993:SF14">
    <property type="entry name" value="GB|AAF24581.1"/>
    <property type="match status" value="1"/>
</dbReference>
<dbReference type="EMBL" id="JBGBZA010000002">
    <property type="protein sequence ID" value="MEY9319455.1"/>
    <property type="molecule type" value="Genomic_DNA"/>
</dbReference>
<keyword evidence="3" id="KW-1185">Reference proteome</keyword>
<evidence type="ECO:0000259" key="1">
    <source>
        <dbReference type="PROSITE" id="PS51819"/>
    </source>
</evidence>
<dbReference type="InterPro" id="IPR041581">
    <property type="entry name" value="Glyoxalase_6"/>
</dbReference>
<proteinExistence type="predicted"/>
<evidence type="ECO:0000313" key="2">
    <source>
        <dbReference type="EMBL" id="MEY9319455.1"/>
    </source>
</evidence>
<feature type="domain" description="VOC" evidence="1">
    <location>
        <begin position="2"/>
        <end position="113"/>
    </location>
</feature>
<dbReference type="PROSITE" id="PS51819">
    <property type="entry name" value="VOC"/>
    <property type="match status" value="1"/>
</dbReference>
<dbReference type="RefSeq" id="WP_016841231.1">
    <property type="nucleotide sequence ID" value="NZ_CP126029.1"/>
</dbReference>
<comment type="caution">
    <text evidence="2">The sequence shown here is derived from an EMBL/GenBank/DDBJ whole genome shotgun (WGS) entry which is preliminary data.</text>
</comment>
<sequence length="118" mass="12720">MKVKHVYLTASQPAKLAEFYANTGLTIRFADGERWIQFRSEGAAFCVSGMEESASIPSANAVVVFEVEQLESVVERAIAAGATLVAPVRDMGGHGRVAQVCDPESNVIQFFEAAKADR</sequence>
<reference evidence="2 3" key="1">
    <citation type="submission" date="2024-07" db="EMBL/GenBank/DDBJ databases">
        <title>Genomic Encyclopedia of Type Strains, Phase V (KMG-V): Genome sequencing to study the core and pangenomes of soil and plant-associated prokaryotes.</title>
        <authorList>
            <person name="Whitman W."/>
        </authorList>
    </citation>
    <scope>NUCLEOTIDE SEQUENCE [LARGE SCALE GENOMIC DNA]</scope>
    <source>
        <strain evidence="2 3">USDA 415</strain>
    </source>
</reference>
<dbReference type="Pfam" id="PF18029">
    <property type="entry name" value="Glyoxalase_6"/>
    <property type="match status" value="1"/>
</dbReference>
<dbReference type="PANTHER" id="PTHR33993">
    <property type="entry name" value="GLYOXALASE-RELATED"/>
    <property type="match status" value="1"/>
</dbReference>
<dbReference type="Gene3D" id="3.10.180.10">
    <property type="entry name" value="2,3-Dihydroxybiphenyl 1,2-Dioxygenase, domain 1"/>
    <property type="match status" value="1"/>
</dbReference>
<organism evidence="2 3">
    <name type="scientific">Bradyrhizobium elkanii</name>
    <dbReference type="NCBI Taxonomy" id="29448"/>
    <lineage>
        <taxon>Bacteria</taxon>
        <taxon>Pseudomonadati</taxon>
        <taxon>Pseudomonadota</taxon>
        <taxon>Alphaproteobacteria</taxon>
        <taxon>Hyphomicrobiales</taxon>
        <taxon>Nitrobacteraceae</taxon>
        <taxon>Bradyrhizobium</taxon>
    </lineage>
</organism>
<accession>A0ABV4F904</accession>
<dbReference type="InterPro" id="IPR052164">
    <property type="entry name" value="Anthracycline_SecMetBiosynth"/>
</dbReference>
<protein>
    <submittedName>
        <fullName evidence="2">Enzyme related to lactoylglutathione lyase</fullName>
    </submittedName>
</protein>
<evidence type="ECO:0000313" key="3">
    <source>
        <dbReference type="Proteomes" id="UP001565471"/>
    </source>
</evidence>
<dbReference type="GO" id="GO:0016829">
    <property type="term" value="F:lyase activity"/>
    <property type="evidence" value="ECO:0007669"/>
    <property type="project" value="UniProtKB-KW"/>
</dbReference>
<gene>
    <name evidence="2" type="ORF">ABIF29_006254</name>
</gene>